<evidence type="ECO:0000256" key="11">
    <source>
        <dbReference type="SAM" id="Coils"/>
    </source>
</evidence>
<dbReference type="GO" id="GO:0005930">
    <property type="term" value="C:axoneme"/>
    <property type="evidence" value="ECO:0007669"/>
    <property type="project" value="UniProtKB-SubCell"/>
</dbReference>
<dbReference type="PANTHER" id="PTHR14885">
    <property type="entry name" value="CILIA- AND FLAGELLA-ASSOCIATED PROTEIN 43-RELATED"/>
    <property type="match status" value="1"/>
</dbReference>
<dbReference type="eggNOG" id="ENOG502QQ39">
    <property type="taxonomic scope" value="Eukaryota"/>
</dbReference>
<keyword evidence="3 10" id="KW-0853">WD repeat</keyword>
<dbReference type="InParanoid" id="D7G903"/>
<dbReference type="InterPro" id="IPR036322">
    <property type="entry name" value="WD40_repeat_dom_sf"/>
</dbReference>
<evidence type="ECO:0000256" key="2">
    <source>
        <dbReference type="ARBA" id="ARBA00022490"/>
    </source>
</evidence>
<dbReference type="PROSITE" id="PS50294">
    <property type="entry name" value="WD_REPEATS_REGION"/>
    <property type="match status" value="1"/>
</dbReference>
<feature type="compositionally biased region" description="Polar residues" evidence="12">
    <location>
        <begin position="1329"/>
        <end position="1343"/>
    </location>
</feature>
<dbReference type="OMA" id="HGKDQVG"/>
<accession>D7G903</accession>
<dbReference type="SUPFAM" id="SSF63829">
    <property type="entry name" value="Calcium-dependent phosphotriesterase"/>
    <property type="match status" value="1"/>
</dbReference>
<evidence type="ECO:0000256" key="10">
    <source>
        <dbReference type="PROSITE-ProRule" id="PRU00221"/>
    </source>
</evidence>
<evidence type="ECO:0000256" key="4">
    <source>
        <dbReference type="ARBA" id="ARBA00022737"/>
    </source>
</evidence>
<sequence>MVLRGTLLGGTDLRYTDVAFSRDGARVAAFGNRTDHLATVWNVKKASADEEELTGEKVVEAVLPGDMSFLSFNPADSDQLCIGGASGLYFWRVDNLVDNWVISPTKAKAPAPRGRGKRNLLEEEDDIEVDDVNADQNAIGTADRVNSTGASDQPLPDTTSAPAEASASRSPSSYESSQPETGDAAGAVAAAEIFHLENLVTMGDGKHDSFTCHCWGLESTLWAVNEPGQLACFDANTGKYTSCVTLSRASNTSDGEWTAVGLLMTKTHIVVTGSDGSIEWLALPTESGGSLEVLLKFLSKVEFSIQLLRDDSSPCRAVAMACSPLYDKMVVGSSDGSLYSVFVDFERHASEPGMPSSGVNSLRTFHSGKVVALTCLRPLSAEVGDSGGVLITGGEDGAIRAWTAGRGKLCGTQTFSAFSTTQELDEAIAGDKRASLDERIVTLEGAGDAPKKKGDVPVPVCALASCRAQPLVAIGLCHGAVHIAYVKQTSAYDVDMTSLWSQRFYRGPASQLCFHPTKTLLAIASTDDRSVHVINFHNSMGDFVVCGVGVAPQGQGGVNGLMWRGVDIVFSTEDCLVCALQVKSERRARPTRVDPLSWVLRTPTPLHGMRPHPQIRHGPFFAVSADMRVLQVLPALPDKGIPSTLADGGEPKALSPLDTLEAHQKGVAVMAASPDGRFMATGGADGLVCLWMVYENQVELLNSALVHAGPVISLAFAANSATLFTTSLDATVFGLALEGLQEGSEAQPPPVVATLERLADRRAAAQKMQGGIIERLDGETWRQESAAEVRDNANIELDAVGIAQRKVVGEFKERLARIIEKNETLPELEKMERSEFVVDVAGRDRKIDANEAAAKKLGEDIRTRNLGKELIASRIKIECWDSMEVQKKQVWRIQPDGVFVENFAIRRRSPEELALINKVKQMRALELRDVRRGTYSASRAWPGLLDEDDDGSDDEDKDEEDTEDPIAALEVLEAADETDPTYLLYPPLALRTPRQRRTQIVLLGELVLDIQRAFNRHLDKLHSAKEDCMDKVEEKNNRIQEILVDLGSDETFFRPKWLDLEQPEEVFNVESDMTVKPYESEADKEARRKAEEEKRRREEEAKGSNDKFRALDDMMHGTLEVKQDALTVDAVKKPDWMDEVAPEDMTEDQKKEAEEYEAKLKEVQEEQATYRKALELELKKLRTEVADIVKAFDDRLKEMCELRVQVQMFIASQELLLTRLAMGIVEREDDDVTMEKLDKALGELFEKKALAQERLEGYRLHVEQAREEIETLQAEDRLMERNFKKEIQEAASNPIDMAEMMAQLVQLYKLRDHSTMSTGGSSGYRGSATGMSNATSYRKSQSR</sequence>
<keyword evidence="2" id="KW-0963">Cytoplasm</keyword>
<dbReference type="PANTHER" id="PTHR14885:SF1">
    <property type="entry name" value="CILIA- AND FLAGELLA-ASSOCIATED PROTEIN 43"/>
    <property type="match status" value="1"/>
</dbReference>
<dbReference type="SUPFAM" id="SSF50978">
    <property type="entry name" value="WD40 repeat-like"/>
    <property type="match status" value="1"/>
</dbReference>
<dbReference type="GO" id="GO:0060271">
    <property type="term" value="P:cilium assembly"/>
    <property type="evidence" value="ECO:0007669"/>
    <property type="project" value="TreeGrafter"/>
</dbReference>
<feature type="repeat" description="WD" evidence="10">
    <location>
        <begin position="660"/>
        <end position="691"/>
    </location>
</feature>
<evidence type="ECO:0000256" key="9">
    <source>
        <dbReference type="ARBA" id="ARBA00023662"/>
    </source>
</evidence>
<reference evidence="13 14" key="1">
    <citation type="journal article" date="2010" name="Nature">
        <title>The Ectocarpus genome and the independent evolution of multicellularity in brown algae.</title>
        <authorList>
            <person name="Cock J.M."/>
            <person name="Sterck L."/>
            <person name="Rouze P."/>
            <person name="Scornet D."/>
            <person name="Allen A.E."/>
            <person name="Amoutzias G."/>
            <person name="Anthouard V."/>
            <person name="Artiguenave F."/>
            <person name="Aury J.M."/>
            <person name="Badger J.H."/>
            <person name="Beszteri B."/>
            <person name="Billiau K."/>
            <person name="Bonnet E."/>
            <person name="Bothwell J.H."/>
            <person name="Bowler C."/>
            <person name="Boyen C."/>
            <person name="Brownlee C."/>
            <person name="Carrano C.J."/>
            <person name="Charrier B."/>
            <person name="Cho G.Y."/>
            <person name="Coelho S.M."/>
            <person name="Collen J."/>
            <person name="Corre E."/>
            <person name="Da Silva C."/>
            <person name="Delage L."/>
            <person name="Delaroque N."/>
            <person name="Dittami S.M."/>
            <person name="Doulbeau S."/>
            <person name="Elias M."/>
            <person name="Farnham G."/>
            <person name="Gachon C.M."/>
            <person name="Gschloessl B."/>
            <person name="Heesch S."/>
            <person name="Jabbari K."/>
            <person name="Jubin C."/>
            <person name="Kawai H."/>
            <person name="Kimura K."/>
            <person name="Kloareg B."/>
            <person name="Kupper F.C."/>
            <person name="Lang D."/>
            <person name="Le Bail A."/>
            <person name="Leblanc C."/>
            <person name="Lerouge P."/>
            <person name="Lohr M."/>
            <person name="Lopez P.J."/>
            <person name="Martens C."/>
            <person name="Maumus F."/>
            <person name="Michel G."/>
            <person name="Miranda-Saavedra D."/>
            <person name="Morales J."/>
            <person name="Moreau H."/>
            <person name="Motomura T."/>
            <person name="Nagasato C."/>
            <person name="Napoli C.A."/>
            <person name="Nelson D.R."/>
            <person name="Nyvall-Collen P."/>
            <person name="Peters A.F."/>
            <person name="Pommier C."/>
            <person name="Potin P."/>
            <person name="Poulain J."/>
            <person name="Quesneville H."/>
            <person name="Read B."/>
            <person name="Rensing S.A."/>
            <person name="Ritter A."/>
            <person name="Rousvoal S."/>
            <person name="Samanta M."/>
            <person name="Samson G."/>
            <person name="Schroeder D.C."/>
            <person name="Segurens B."/>
            <person name="Strittmatter M."/>
            <person name="Tonon T."/>
            <person name="Tregear J.W."/>
            <person name="Valentin K."/>
            <person name="von Dassow P."/>
            <person name="Yamagishi T."/>
            <person name="Van de Peer Y."/>
            <person name="Wincker P."/>
        </authorList>
    </citation>
    <scope>NUCLEOTIDE SEQUENCE [LARGE SCALE GENOMIC DNA]</scope>
    <source>
        <strain evidence="14">Ec32 / CCAP1310/4</strain>
    </source>
</reference>
<dbReference type="EMBL" id="FN649735">
    <property type="protein sequence ID" value="CBJ28164.1"/>
    <property type="molecule type" value="Genomic_DNA"/>
</dbReference>
<feature type="compositionally biased region" description="Acidic residues" evidence="12">
    <location>
        <begin position="945"/>
        <end position="964"/>
    </location>
</feature>
<evidence type="ECO:0000256" key="3">
    <source>
        <dbReference type="ARBA" id="ARBA00022574"/>
    </source>
</evidence>
<evidence type="ECO:0000256" key="8">
    <source>
        <dbReference type="ARBA" id="ARBA00023605"/>
    </source>
</evidence>
<evidence type="ECO:0000313" key="13">
    <source>
        <dbReference type="EMBL" id="CBJ28164.1"/>
    </source>
</evidence>
<keyword evidence="6" id="KW-0206">Cytoskeleton</keyword>
<dbReference type="SMART" id="SM00320">
    <property type="entry name" value="WD40"/>
    <property type="match status" value="5"/>
</dbReference>
<evidence type="ECO:0000256" key="5">
    <source>
        <dbReference type="ARBA" id="ARBA00023054"/>
    </source>
</evidence>
<feature type="compositionally biased region" description="Polar residues" evidence="12">
    <location>
        <begin position="134"/>
        <end position="159"/>
    </location>
</feature>
<comment type="similarity">
    <text evidence="8">Belongs to the CFAP43 family.</text>
</comment>
<dbReference type="OrthoDB" id="64311at2759"/>
<evidence type="ECO:0000313" key="14">
    <source>
        <dbReference type="Proteomes" id="UP000002630"/>
    </source>
</evidence>
<evidence type="ECO:0000256" key="6">
    <source>
        <dbReference type="ARBA" id="ARBA00023212"/>
    </source>
</evidence>
<dbReference type="InterPro" id="IPR015943">
    <property type="entry name" value="WD40/YVTN_repeat-like_dom_sf"/>
</dbReference>
<feature type="compositionally biased region" description="Low complexity" evidence="12">
    <location>
        <begin position="160"/>
        <end position="184"/>
    </location>
</feature>
<gene>
    <name evidence="13" type="ORF">Esi_0094_0030</name>
</gene>
<organism evidence="13 14">
    <name type="scientific">Ectocarpus siliculosus</name>
    <name type="common">Brown alga</name>
    <name type="synonym">Conferva siliculosa</name>
    <dbReference type="NCBI Taxonomy" id="2880"/>
    <lineage>
        <taxon>Eukaryota</taxon>
        <taxon>Sar</taxon>
        <taxon>Stramenopiles</taxon>
        <taxon>Ochrophyta</taxon>
        <taxon>PX clade</taxon>
        <taxon>Phaeophyceae</taxon>
        <taxon>Ectocarpales</taxon>
        <taxon>Ectocarpaceae</taxon>
        <taxon>Ectocarpus</taxon>
    </lineage>
</organism>
<dbReference type="Pfam" id="PF25828">
    <property type="entry name" value="CC_Cfap43"/>
    <property type="match status" value="1"/>
</dbReference>
<evidence type="ECO:0000256" key="1">
    <source>
        <dbReference type="ARBA" id="ARBA00004430"/>
    </source>
</evidence>
<name>D7G903_ECTSI</name>
<dbReference type="Pfam" id="PF00400">
    <property type="entry name" value="WD40"/>
    <property type="match status" value="1"/>
</dbReference>
<keyword evidence="5 11" id="KW-0175">Coiled coil</keyword>
<dbReference type="Gene3D" id="2.130.10.10">
    <property type="entry name" value="YVTN repeat-like/Quinoprotein amine dehydrogenase"/>
    <property type="match status" value="3"/>
</dbReference>
<dbReference type="InterPro" id="IPR001680">
    <property type="entry name" value="WD40_rpt"/>
</dbReference>
<feature type="region of interest" description="Disordered" evidence="12">
    <location>
        <begin position="106"/>
        <end position="184"/>
    </location>
</feature>
<feature type="region of interest" description="Disordered" evidence="12">
    <location>
        <begin position="1316"/>
        <end position="1343"/>
    </location>
</feature>
<feature type="coiled-coil region" evidence="11">
    <location>
        <begin position="1146"/>
        <end position="1191"/>
    </location>
</feature>
<proteinExistence type="inferred from homology"/>
<comment type="subcellular location">
    <subcellularLocation>
        <location evidence="1">Cytoplasm</location>
        <location evidence="1">Cytoskeleton</location>
        <location evidence="1">Cilium axoneme</location>
    </subcellularLocation>
</comment>
<evidence type="ECO:0000256" key="12">
    <source>
        <dbReference type="SAM" id="MobiDB-lite"/>
    </source>
</evidence>
<evidence type="ECO:0000256" key="7">
    <source>
        <dbReference type="ARBA" id="ARBA00023273"/>
    </source>
</evidence>
<dbReference type="Proteomes" id="UP000002630">
    <property type="component" value="Linkage Group LG10"/>
</dbReference>
<feature type="region of interest" description="Disordered" evidence="12">
    <location>
        <begin position="941"/>
        <end position="964"/>
    </location>
</feature>
<dbReference type="PROSITE" id="PS50082">
    <property type="entry name" value="WD_REPEATS_2"/>
    <property type="match status" value="1"/>
</dbReference>
<feature type="compositionally biased region" description="Acidic residues" evidence="12">
    <location>
        <begin position="122"/>
        <end position="133"/>
    </location>
</feature>
<feature type="coiled-coil region" evidence="11">
    <location>
        <begin position="1234"/>
        <end position="1282"/>
    </location>
</feature>
<feature type="region of interest" description="Disordered" evidence="12">
    <location>
        <begin position="1077"/>
        <end position="1108"/>
    </location>
</feature>
<keyword evidence="4" id="KW-0677">Repeat</keyword>
<dbReference type="EMBL" id="FN649181">
    <property type="protein sequence ID" value="CBJ28164.1"/>
    <property type="molecule type" value="Genomic_DNA"/>
</dbReference>
<feature type="compositionally biased region" description="Basic and acidic residues" evidence="12">
    <location>
        <begin position="1078"/>
        <end position="1108"/>
    </location>
</feature>
<protein>
    <recommendedName>
        <fullName evidence="9">Cilia- and flagella-associated protein 43</fullName>
    </recommendedName>
</protein>
<keyword evidence="7" id="KW-0966">Cell projection</keyword>
<keyword evidence="14" id="KW-1185">Reference proteome</keyword>